<protein>
    <submittedName>
        <fullName evidence="1">Uncharacterized protein</fullName>
    </submittedName>
</protein>
<dbReference type="EMBL" id="JARBHB010000012">
    <property type="protein sequence ID" value="KAJ8871445.1"/>
    <property type="molecule type" value="Genomic_DNA"/>
</dbReference>
<reference evidence="1 2" key="1">
    <citation type="submission" date="2023-02" db="EMBL/GenBank/DDBJ databases">
        <title>LHISI_Scaffold_Assembly.</title>
        <authorList>
            <person name="Stuart O.P."/>
            <person name="Cleave R."/>
            <person name="Magrath M.J.L."/>
            <person name="Mikheyev A.S."/>
        </authorList>
    </citation>
    <scope>NUCLEOTIDE SEQUENCE [LARGE SCALE GENOMIC DNA]</scope>
    <source>
        <strain evidence="1">Daus_M_001</strain>
        <tissue evidence="1">Leg muscle</tissue>
    </source>
</reference>
<comment type="caution">
    <text evidence="1">The sequence shown here is derived from an EMBL/GenBank/DDBJ whole genome shotgun (WGS) entry which is preliminary data.</text>
</comment>
<evidence type="ECO:0000313" key="1">
    <source>
        <dbReference type="EMBL" id="KAJ8871445.1"/>
    </source>
</evidence>
<gene>
    <name evidence="1" type="ORF">PR048_027762</name>
</gene>
<accession>A0ABQ9GHF0</accession>
<proteinExistence type="predicted"/>
<feature type="non-terminal residue" evidence="1">
    <location>
        <position position="186"/>
    </location>
</feature>
<organism evidence="1 2">
    <name type="scientific">Dryococelus australis</name>
    <dbReference type="NCBI Taxonomy" id="614101"/>
    <lineage>
        <taxon>Eukaryota</taxon>
        <taxon>Metazoa</taxon>
        <taxon>Ecdysozoa</taxon>
        <taxon>Arthropoda</taxon>
        <taxon>Hexapoda</taxon>
        <taxon>Insecta</taxon>
        <taxon>Pterygota</taxon>
        <taxon>Neoptera</taxon>
        <taxon>Polyneoptera</taxon>
        <taxon>Phasmatodea</taxon>
        <taxon>Verophasmatodea</taxon>
        <taxon>Anareolatae</taxon>
        <taxon>Phasmatidae</taxon>
        <taxon>Eurycanthinae</taxon>
        <taxon>Dryococelus</taxon>
    </lineage>
</organism>
<dbReference type="Proteomes" id="UP001159363">
    <property type="component" value="Chromosome 11"/>
</dbReference>
<name>A0ABQ9GHF0_9NEOP</name>
<keyword evidence="2" id="KW-1185">Reference proteome</keyword>
<sequence length="186" mass="20940">MQWMLTANSKTVEMVQGTDAAISVIPLSKYNDKFRDCSISVKQKIYSTGILYQGEIVLTANYSIVGDLILALNMSVLTNINKCKASDGYVDKLTDEFKDMFDDKQGTCKHKLSLGSLNLKGCHLHFKPKLNTKFKGLKRKVQSLWWTPPDGGISICTKYKVTVNNFLEEVRHSIPQGRRLICCQQG</sequence>
<evidence type="ECO:0000313" key="2">
    <source>
        <dbReference type="Proteomes" id="UP001159363"/>
    </source>
</evidence>